<reference evidence="11" key="1">
    <citation type="submission" date="2020-06" db="EMBL/GenBank/DDBJ databases">
        <title>Nostoc edaphicum CCNP1411 genome.</title>
        <authorList>
            <person name="Fidor A."/>
            <person name="Grabski M."/>
            <person name="Gawor J."/>
            <person name="Gromadka R."/>
            <person name="Wegrzyn G."/>
            <person name="Mazur-Marzec H."/>
        </authorList>
    </citation>
    <scope>NUCLEOTIDE SEQUENCE [LARGE SCALE GENOMIC DNA]</scope>
    <source>
        <strain evidence="11">CCNP1411</strain>
    </source>
</reference>
<dbReference type="KEGG" id="ned:HUN01_05305"/>
<dbReference type="RefSeq" id="WP_181930390.1">
    <property type="nucleotide sequence ID" value="NZ_CP054698.1"/>
</dbReference>
<feature type="transmembrane region" description="Helical" evidence="9">
    <location>
        <begin position="127"/>
        <end position="144"/>
    </location>
</feature>
<keyword evidence="1" id="KW-0813">Transport</keyword>
<evidence type="ECO:0000256" key="4">
    <source>
        <dbReference type="ARBA" id="ARBA00022643"/>
    </source>
</evidence>
<evidence type="ECO:0000256" key="7">
    <source>
        <dbReference type="ARBA" id="ARBA00022989"/>
    </source>
</evidence>
<dbReference type="Proteomes" id="UP000514713">
    <property type="component" value="Chromosome"/>
</dbReference>
<sequence>MLLKDIRDYQILFLGLFLVLGIGTRDWTLRPEFIGVAIATCLATQWILSLVISHWSLAKNIDASAATLRERQGRTRRVGQSLNIRSALITSLGLGLLLRADHWTTMAIAAALAIASKFIFQVGDKHFFNPANFGIISALILTPDAWVSPGQWGEEWWYGLLFVGTGGMILQRVGRWDTTAAFLGSYSLLEAIRNLWLGWTWDVYWHRLMSGSLLLFALFMITDPRSIPNSRIGRVVWAICIAGLTFILRNYFFISTAVFWALFALAPLTILLDVLWLAPRFAWQEKDEEAGEELLTQHS</sequence>
<keyword evidence="7 9" id="KW-1133">Transmembrane helix</keyword>
<evidence type="ECO:0000313" key="11">
    <source>
        <dbReference type="Proteomes" id="UP000514713"/>
    </source>
</evidence>
<keyword evidence="4" id="KW-0288">FMN</keyword>
<keyword evidence="5 9" id="KW-0812">Transmembrane</keyword>
<organism evidence="10 11">
    <name type="scientific">Nostoc edaphicum CCNP1411</name>
    <dbReference type="NCBI Taxonomy" id="1472755"/>
    <lineage>
        <taxon>Bacteria</taxon>
        <taxon>Bacillati</taxon>
        <taxon>Cyanobacteriota</taxon>
        <taxon>Cyanophyceae</taxon>
        <taxon>Nostocales</taxon>
        <taxon>Nostocaceae</taxon>
        <taxon>Nostoc</taxon>
    </lineage>
</organism>
<feature type="transmembrane region" description="Helical" evidence="9">
    <location>
        <begin position="9"/>
        <end position="27"/>
    </location>
</feature>
<accession>A0A7D7L9G5</accession>
<dbReference type="GO" id="GO:0005886">
    <property type="term" value="C:plasma membrane"/>
    <property type="evidence" value="ECO:0007669"/>
    <property type="project" value="TreeGrafter"/>
</dbReference>
<keyword evidence="6" id="KW-1278">Translocase</keyword>
<name>A0A7D7L9G5_9NOSO</name>
<dbReference type="Pfam" id="PF03116">
    <property type="entry name" value="NQR2_RnfD_RnfE"/>
    <property type="match status" value="1"/>
</dbReference>
<protein>
    <submittedName>
        <fullName evidence="10">RnfABCDGE type electron transport complex subunit D</fullName>
    </submittedName>
</protein>
<evidence type="ECO:0000256" key="6">
    <source>
        <dbReference type="ARBA" id="ARBA00022967"/>
    </source>
</evidence>
<keyword evidence="3" id="KW-0285">Flavoprotein</keyword>
<keyword evidence="2" id="KW-0597">Phosphoprotein</keyword>
<evidence type="ECO:0000256" key="1">
    <source>
        <dbReference type="ARBA" id="ARBA00022448"/>
    </source>
</evidence>
<evidence type="ECO:0000256" key="3">
    <source>
        <dbReference type="ARBA" id="ARBA00022630"/>
    </source>
</evidence>
<dbReference type="AlphaFoldDB" id="A0A7D7L9G5"/>
<keyword evidence="11" id="KW-1185">Reference proteome</keyword>
<dbReference type="PANTHER" id="PTHR30578:SF0">
    <property type="entry name" value="ION-TRANSLOCATING OXIDOREDUCTASE COMPLEX SUBUNIT D"/>
    <property type="match status" value="1"/>
</dbReference>
<evidence type="ECO:0000256" key="9">
    <source>
        <dbReference type="SAM" id="Phobius"/>
    </source>
</evidence>
<keyword evidence="8 9" id="KW-0472">Membrane</keyword>
<feature type="transmembrane region" description="Helical" evidence="9">
    <location>
        <begin position="103"/>
        <end position="120"/>
    </location>
</feature>
<dbReference type="PANTHER" id="PTHR30578">
    <property type="entry name" value="ELECTRON TRANSPORT COMPLEX PROTEIN RNFD"/>
    <property type="match status" value="1"/>
</dbReference>
<dbReference type="EMBL" id="CP054698">
    <property type="protein sequence ID" value="QMS87018.1"/>
    <property type="molecule type" value="Genomic_DNA"/>
</dbReference>
<feature type="transmembrane region" description="Helical" evidence="9">
    <location>
        <begin position="33"/>
        <end position="57"/>
    </location>
</feature>
<feature type="transmembrane region" description="Helical" evidence="9">
    <location>
        <begin position="258"/>
        <end position="278"/>
    </location>
</feature>
<evidence type="ECO:0000256" key="5">
    <source>
        <dbReference type="ARBA" id="ARBA00022692"/>
    </source>
</evidence>
<evidence type="ECO:0000313" key="10">
    <source>
        <dbReference type="EMBL" id="QMS87018.1"/>
    </source>
</evidence>
<evidence type="ECO:0000256" key="8">
    <source>
        <dbReference type="ARBA" id="ARBA00023136"/>
    </source>
</evidence>
<dbReference type="InterPro" id="IPR004338">
    <property type="entry name" value="NqrB/RnfD"/>
</dbReference>
<evidence type="ECO:0000256" key="2">
    <source>
        <dbReference type="ARBA" id="ARBA00022553"/>
    </source>
</evidence>
<feature type="transmembrane region" description="Helical" evidence="9">
    <location>
        <begin position="204"/>
        <end position="222"/>
    </location>
</feature>
<proteinExistence type="predicted"/>
<feature type="transmembrane region" description="Helical" evidence="9">
    <location>
        <begin position="78"/>
        <end position="97"/>
    </location>
</feature>
<dbReference type="GO" id="GO:0055085">
    <property type="term" value="P:transmembrane transport"/>
    <property type="evidence" value="ECO:0007669"/>
    <property type="project" value="InterPro"/>
</dbReference>
<gene>
    <name evidence="10" type="ORF">HUN01_05305</name>
</gene>
<feature type="transmembrane region" description="Helical" evidence="9">
    <location>
        <begin position="234"/>
        <end position="252"/>
    </location>
</feature>